<organism evidence="3 4">
    <name type="scientific">Brassica cretica</name>
    <name type="common">Mustard</name>
    <dbReference type="NCBI Taxonomy" id="69181"/>
    <lineage>
        <taxon>Eukaryota</taxon>
        <taxon>Viridiplantae</taxon>
        <taxon>Streptophyta</taxon>
        <taxon>Embryophyta</taxon>
        <taxon>Tracheophyta</taxon>
        <taxon>Spermatophyta</taxon>
        <taxon>Magnoliopsida</taxon>
        <taxon>eudicotyledons</taxon>
        <taxon>Gunneridae</taxon>
        <taxon>Pentapetalae</taxon>
        <taxon>rosids</taxon>
        <taxon>malvids</taxon>
        <taxon>Brassicales</taxon>
        <taxon>Brassicaceae</taxon>
        <taxon>Brassiceae</taxon>
        <taxon>Brassica</taxon>
    </lineage>
</organism>
<feature type="chain" id="PRO_5035782899" evidence="2">
    <location>
        <begin position="17"/>
        <end position="89"/>
    </location>
</feature>
<evidence type="ECO:0000313" key="3">
    <source>
        <dbReference type="EMBL" id="KAF3525555.1"/>
    </source>
</evidence>
<dbReference type="GO" id="GO:0046983">
    <property type="term" value="F:protein dimerization activity"/>
    <property type="evidence" value="ECO:0007669"/>
    <property type="project" value="InterPro"/>
</dbReference>
<name>A0A8S9PU81_BRACR</name>
<dbReference type="EMBL" id="QGKX02001347">
    <property type="protein sequence ID" value="KAF3525555.1"/>
    <property type="molecule type" value="Genomic_DNA"/>
</dbReference>
<dbReference type="AlphaFoldDB" id="A0A8S9PU81"/>
<reference evidence="3" key="1">
    <citation type="submission" date="2019-12" db="EMBL/GenBank/DDBJ databases">
        <title>Genome sequencing and annotation of Brassica cretica.</title>
        <authorList>
            <person name="Studholme D.J."/>
            <person name="Sarris P."/>
        </authorList>
    </citation>
    <scope>NUCLEOTIDE SEQUENCE</scope>
    <source>
        <strain evidence="3">PFS-109/04</strain>
        <tissue evidence="3">Leaf</tissue>
    </source>
</reference>
<dbReference type="Proteomes" id="UP000712600">
    <property type="component" value="Unassembled WGS sequence"/>
</dbReference>
<comment type="caution">
    <text evidence="3">The sequence shown here is derived from an EMBL/GenBank/DDBJ whole genome shotgun (WGS) entry which is preliminary data.</text>
</comment>
<dbReference type="PANTHER" id="PTHR46412">
    <property type="entry name" value="BES1-INTERACTING MYC-LIKE PROTEIN"/>
    <property type="match status" value="1"/>
</dbReference>
<keyword evidence="2" id="KW-0732">Signal</keyword>
<sequence>MCWLLIIVYITSGVNRLLSSLTQALQNAGVDLSHAKLSVQIDLGKRANQGLTHNDPSNKNPFSSHTEGATRSRSGEGESEHAHKRMKTL</sequence>
<evidence type="ECO:0000313" key="4">
    <source>
        <dbReference type="Proteomes" id="UP000712600"/>
    </source>
</evidence>
<dbReference type="GO" id="GO:0006351">
    <property type="term" value="P:DNA-templated transcription"/>
    <property type="evidence" value="ECO:0007669"/>
    <property type="project" value="InterPro"/>
</dbReference>
<feature type="signal peptide" evidence="2">
    <location>
        <begin position="1"/>
        <end position="16"/>
    </location>
</feature>
<dbReference type="InterPro" id="IPR044295">
    <property type="entry name" value="BIM1/2/3"/>
</dbReference>
<gene>
    <name evidence="3" type="ORF">F2Q69_00051147</name>
</gene>
<dbReference type="GO" id="GO:0003700">
    <property type="term" value="F:DNA-binding transcription factor activity"/>
    <property type="evidence" value="ECO:0007669"/>
    <property type="project" value="InterPro"/>
</dbReference>
<feature type="region of interest" description="Disordered" evidence="1">
    <location>
        <begin position="47"/>
        <end position="89"/>
    </location>
</feature>
<evidence type="ECO:0000256" key="1">
    <source>
        <dbReference type="SAM" id="MobiDB-lite"/>
    </source>
</evidence>
<proteinExistence type="predicted"/>
<accession>A0A8S9PU81</accession>
<feature type="compositionally biased region" description="Polar residues" evidence="1">
    <location>
        <begin position="49"/>
        <end position="67"/>
    </location>
</feature>
<feature type="compositionally biased region" description="Basic and acidic residues" evidence="1">
    <location>
        <begin position="68"/>
        <end position="81"/>
    </location>
</feature>
<evidence type="ECO:0000256" key="2">
    <source>
        <dbReference type="SAM" id="SignalP"/>
    </source>
</evidence>
<dbReference type="PANTHER" id="PTHR46412:SF6">
    <property type="entry name" value="TRANSCRIPTION FACTOR BIM2"/>
    <property type="match status" value="1"/>
</dbReference>
<protein>
    <submittedName>
        <fullName evidence="3">Uncharacterized protein</fullName>
    </submittedName>
</protein>